<evidence type="ECO:0000313" key="1">
    <source>
        <dbReference type="EMBL" id="CAG7862024.1"/>
    </source>
</evidence>
<reference evidence="2" key="1">
    <citation type="submission" date="2018-11" db="EMBL/GenBank/DDBJ databases">
        <authorList>
            <consortium name="Genoscope - CEA"/>
            <person name="William W."/>
        </authorList>
    </citation>
    <scope>NUCLEOTIDE SEQUENCE</scope>
</reference>
<dbReference type="EMBL" id="LR031568">
    <property type="protein sequence ID" value="VDC60290.1"/>
    <property type="molecule type" value="Genomic_DNA"/>
</dbReference>
<dbReference type="Gramene" id="A09p24910.2_BraZ1">
    <property type="protein sequence ID" value="A09p24910.2_BraZ1.CDS"/>
    <property type="gene ID" value="A09g24910.2_BraZ1"/>
</dbReference>
<protein>
    <submittedName>
        <fullName evidence="1">Uncharacterized protein</fullName>
    </submittedName>
</protein>
<organism evidence="2">
    <name type="scientific">Brassica campestris</name>
    <name type="common">Field mustard</name>
    <dbReference type="NCBI Taxonomy" id="3711"/>
    <lineage>
        <taxon>Eukaryota</taxon>
        <taxon>Viridiplantae</taxon>
        <taxon>Streptophyta</taxon>
        <taxon>Embryophyta</taxon>
        <taxon>Tracheophyta</taxon>
        <taxon>Spermatophyta</taxon>
        <taxon>Magnoliopsida</taxon>
        <taxon>eudicotyledons</taxon>
        <taxon>Gunneridae</taxon>
        <taxon>Pentapetalae</taxon>
        <taxon>rosids</taxon>
        <taxon>malvids</taxon>
        <taxon>Brassicales</taxon>
        <taxon>Brassicaceae</taxon>
        <taxon>Brassiceae</taxon>
        <taxon>Brassica</taxon>
    </lineage>
</organism>
<gene>
    <name evidence="2" type="ORF">BRAA09T37901Z</name>
    <name evidence="1" type="ORF">BRAPAZ1V2_A09P24910.2</name>
</gene>
<dbReference type="Proteomes" id="UP000694005">
    <property type="component" value="Chromosome A09"/>
</dbReference>
<dbReference type="AlphaFoldDB" id="A0A3P5YFM2"/>
<accession>A0A3P5YFM2</accession>
<evidence type="ECO:0000313" key="2">
    <source>
        <dbReference type="EMBL" id="VDC60290.1"/>
    </source>
</evidence>
<name>A0A3P5YFM2_BRACM</name>
<proteinExistence type="predicted"/>
<sequence>MKTKTKYCVWLSFNTRCYTQVRTALLRVCTTYHYTYVHGRSLAMLRFQSQKEALHP</sequence>
<dbReference type="EMBL" id="LS974625">
    <property type="protein sequence ID" value="CAG7862024.1"/>
    <property type="molecule type" value="Genomic_DNA"/>
</dbReference>